<dbReference type="Pfam" id="PF07732">
    <property type="entry name" value="Cu-oxidase_3"/>
    <property type="match status" value="1"/>
</dbReference>
<dbReference type="EMBL" id="BTGU01000018">
    <property type="protein sequence ID" value="GMN44192.1"/>
    <property type="molecule type" value="Genomic_DNA"/>
</dbReference>
<dbReference type="InterPro" id="IPR045087">
    <property type="entry name" value="Cu-oxidase_fam"/>
</dbReference>
<dbReference type="Gene3D" id="2.60.40.420">
    <property type="entry name" value="Cupredoxins - blue copper proteins"/>
    <property type="match status" value="3"/>
</dbReference>
<evidence type="ECO:0000256" key="4">
    <source>
        <dbReference type="ARBA" id="ARBA00012297"/>
    </source>
</evidence>
<comment type="catalytic activity">
    <reaction evidence="1 13">
        <text>4 hydroquinone + O2 = 4 benzosemiquinone + 2 H2O</text>
        <dbReference type="Rhea" id="RHEA:11276"/>
        <dbReference type="ChEBI" id="CHEBI:15377"/>
        <dbReference type="ChEBI" id="CHEBI:15379"/>
        <dbReference type="ChEBI" id="CHEBI:17594"/>
        <dbReference type="ChEBI" id="CHEBI:17977"/>
        <dbReference type="EC" id="1.10.3.2"/>
    </reaction>
</comment>
<dbReference type="InterPro" id="IPR034285">
    <property type="entry name" value="CuRO_2_LCC"/>
</dbReference>
<keyword evidence="8 13" id="KW-0677">Repeat</keyword>
<reference evidence="17" key="1">
    <citation type="submission" date="2023-07" db="EMBL/GenBank/DDBJ databases">
        <title>draft genome sequence of fig (Ficus carica).</title>
        <authorList>
            <person name="Takahashi T."/>
            <person name="Nishimura K."/>
        </authorList>
    </citation>
    <scope>NUCLEOTIDE SEQUENCE</scope>
</reference>
<dbReference type="InterPro" id="IPR034289">
    <property type="entry name" value="CuRO_3_LCC"/>
</dbReference>
<dbReference type="InterPro" id="IPR011707">
    <property type="entry name" value="Cu-oxidase-like_N"/>
</dbReference>
<dbReference type="InterPro" id="IPR001117">
    <property type="entry name" value="Cu-oxidase_2nd"/>
</dbReference>
<evidence type="ECO:0000256" key="9">
    <source>
        <dbReference type="ARBA" id="ARBA00023002"/>
    </source>
</evidence>
<evidence type="ECO:0000259" key="14">
    <source>
        <dbReference type="Pfam" id="PF00394"/>
    </source>
</evidence>
<dbReference type="PANTHER" id="PTHR11709:SF443">
    <property type="entry name" value="LACCASE-15"/>
    <property type="match status" value="1"/>
</dbReference>
<organism evidence="17 18">
    <name type="scientific">Ficus carica</name>
    <name type="common">Common fig</name>
    <dbReference type="NCBI Taxonomy" id="3494"/>
    <lineage>
        <taxon>Eukaryota</taxon>
        <taxon>Viridiplantae</taxon>
        <taxon>Streptophyta</taxon>
        <taxon>Embryophyta</taxon>
        <taxon>Tracheophyta</taxon>
        <taxon>Spermatophyta</taxon>
        <taxon>Magnoliopsida</taxon>
        <taxon>eudicotyledons</taxon>
        <taxon>Gunneridae</taxon>
        <taxon>Pentapetalae</taxon>
        <taxon>rosids</taxon>
        <taxon>fabids</taxon>
        <taxon>Rosales</taxon>
        <taxon>Moraceae</taxon>
        <taxon>Ficeae</taxon>
        <taxon>Ficus</taxon>
    </lineage>
</organism>
<evidence type="ECO:0000256" key="5">
    <source>
        <dbReference type="ARBA" id="ARBA00022523"/>
    </source>
</evidence>
<sequence length="574" mass="64534">MPKSSIMARDKICNSCRGYDMHVFELLNPYQVEEAPYRRLCSTKNILTVNGKFPGPTLHVRRGETVLVDVYNKGNRNITIHWHGVRQPRNPWADGPEYITQCPIQPGGKFRQKIIFSTEEGTLWWHAHSMWDRATVHGAIVIHPKRGTKHYPFPKPHAEFPIILGEWWKKDIKEVYDEMEETGGEPILSDAFTINGLPGHLYPCNSKPPGIFQRKVVSGKTYLLRLVNAAMQNALFFSIAKHTLTVVGSDASYTKPFLTDYVTISPGQTIDLMFTANQNPNNLYYMAARVYNTTSPANDTATTAIIRYKQHHTSSTSTPSSPPFLIPKLPSHNDTVSSVRFTSKLRSLGDQYHPIDVPLHITTPLFFTISVNTFPCPNKASCQGPNGTRLAASVNNISFVTPTSIDMLEAYYYHVNGGFGVKFPSFPPLKFNFTAGDLPLYLRTPKRGTKVKVVEYMSNVEIVFQGTSLVGGSDHPMHLHGFSFYVVGSGFGNFDKHKDPLKYNLVDPPLQNTILVPLNGWTAIRFKADNPGVWFMHCHFDRHMSWGMDMAFIVKNGKTPNTHVLPPPPDMPPC</sequence>
<feature type="domain" description="Plastocyanin-like" evidence="14">
    <location>
        <begin position="159"/>
        <end position="310"/>
    </location>
</feature>
<evidence type="ECO:0000256" key="7">
    <source>
        <dbReference type="ARBA" id="ARBA00022723"/>
    </source>
</evidence>
<feature type="domain" description="Plastocyanin-like" evidence="16">
    <location>
        <begin position="32"/>
        <end position="146"/>
    </location>
</feature>
<dbReference type="InterPro" id="IPR034288">
    <property type="entry name" value="CuRO_1_LCC"/>
</dbReference>
<dbReference type="CDD" id="cd13849">
    <property type="entry name" value="CuRO_1_LCC_plant"/>
    <property type="match status" value="1"/>
</dbReference>
<evidence type="ECO:0000256" key="2">
    <source>
        <dbReference type="ARBA" id="ARBA00004271"/>
    </source>
</evidence>
<keyword evidence="6 13" id="KW-0964">Secreted</keyword>
<evidence type="ECO:0000256" key="10">
    <source>
        <dbReference type="ARBA" id="ARBA00023008"/>
    </source>
</evidence>
<dbReference type="CDD" id="cd13897">
    <property type="entry name" value="CuRO_3_LCC_plant"/>
    <property type="match status" value="1"/>
</dbReference>
<dbReference type="GO" id="GO:0005507">
    <property type="term" value="F:copper ion binding"/>
    <property type="evidence" value="ECO:0007669"/>
    <property type="project" value="InterPro"/>
</dbReference>
<dbReference type="NCBIfam" id="TIGR03389">
    <property type="entry name" value="laccase"/>
    <property type="match status" value="1"/>
</dbReference>
<dbReference type="PROSITE" id="PS00080">
    <property type="entry name" value="MULTICOPPER_OXIDASE2"/>
    <property type="match status" value="1"/>
</dbReference>
<dbReference type="InterPro" id="IPR008972">
    <property type="entry name" value="Cupredoxin"/>
</dbReference>
<comment type="cofactor">
    <cofactor evidence="13">
        <name>Cu cation</name>
        <dbReference type="ChEBI" id="CHEBI:23378"/>
    </cofactor>
    <text evidence="13">Binds 4 Cu cations per monomer.</text>
</comment>
<evidence type="ECO:0000256" key="1">
    <source>
        <dbReference type="ARBA" id="ARBA00000349"/>
    </source>
</evidence>
<evidence type="ECO:0000259" key="15">
    <source>
        <dbReference type="Pfam" id="PF07731"/>
    </source>
</evidence>
<evidence type="ECO:0000313" key="18">
    <source>
        <dbReference type="Proteomes" id="UP001187192"/>
    </source>
</evidence>
<name>A0AA88A0V4_FICCA</name>
<comment type="caution">
    <text evidence="17">The sequence shown here is derived from an EMBL/GenBank/DDBJ whole genome shotgun (WGS) entry which is preliminary data.</text>
</comment>
<keyword evidence="11" id="KW-0325">Glycoprotein</keyword>
<evidence type="ECO:0000256" key="12">
    <source>
        <dbReference type="ARBA" id="ARBA00023185"/>
    </source>
</evidence>
<evidence type="ECO:0000256" key="13">
    <source>
        <dbReference type="RuleBase" id="RU361119"/>
    </source>
</evidence>
<dbReference type="CDD" id="cd13875">
    <property type="entry name" value="CuRO_2_LCC_plant"/>
    <property type="match status" value="1"/>
</dbReference>
<evidence type="ECO:0000256" key="6">
    <source>
        <dbReference type="ARBA" id="ARBA00022525"/>
    </source>
</evidence>
<dbReference type="GO" id="GO:0052716">
    <property type="term" value="F:hydroquinone:oxygen oxidoreductase activity"/>
    <property type="evidence" value="ECO:0007669"/>
    <property type="project" value="UniProtKB-EC"/>
</dbReference>
<evidence type="ECO:0000313" key="17">
    <source>
        <dbReference type="EMBL" id="GMN44192.1"/>
    </source>
</evidence>
<gene>
    <name evidence="17" type="ORF">TIFTF001_013379</name>
</gene>
<keyword evidence="18" id="KW-1185">Reference proteome</keyword>
<dbReference type="PANTHER" id="PTHR11709">
    <property type="entry name" value="MULTI-COPPER OXIDASE"/>
    <property type="match status" value="1"/>
</dbReference>
<comment type="similarity">
    <text evidence="3 13">Belongs to the multicopper oxidase family.</text>
</comment>
<dbReference type="EC" id="1.10.3.2" evidence="4 13"/>
<dbReference type="InterPro" id="IPR011706">
    <property type="entry name" value="Cu-oxidase_C"/>
</dbReference>
<evidence type="ECO:0000256" key="11">
    <source>
        <dbReference type="ARBA" id="ARBA00023180"/>
    </source>
</evidence>
<dbReference type="SUPFAM" id="SSF49503">
    <property type="entry name" value="Cupredoxins"/>
    <property type="match status" value="3"/>
</dbReference>
<keyword evidence="7 13" id="KW-0479">Metal-binding</keyword>
<dbReference type="Proteomes" id="UP001187192">
    <property type="component" value="Unassembled WGS sequence"/>
</dbReference>
<dbReference type="GO" id="GO:0048046">
    <property type="term" value="C:apoplast"/>
    <property type="evidence" value="ECO:0007669"/>
    <property type="project" value="UniProtKB-SubCell"/>
</dbReference>
<keyword evidence="12 13" id="KW-0439">Lignin degradation</keyword>
<dbReference type="Pfam" id="PF07731">
    <property type="entry name" value="Cu-oxidase_2"/>
    <property type="match status" value="1"/>
</dbReference>
<feature type="domain" description="Plastocyanin-like" evidence="15">
    <location>
        <begin position="425"/>
        <end position="557"/>
    </location>
</feature>
<dbReference type="PROSITE" id="PS00079">
    <property type="entry name" value="MULTICOPPER_OXIDASE1"/>
    <property type="match status" value="1"/>
</dbReference>
<dbReference type="AlphaFoldDB" id="A0AA88A0V4"/>
<evidence type="ECO:0000259" key="16">
    <source>
        <dbReference type="Pfam" id="PF07732"/>
    </source>
</evidence>
<evidence type="ECO:0000256" key="8">
    <source>
        <dbReference type="ARBA" id="ARBA00022737"/>
    </source>
</evidence>
<dbReference type="Pfam" id="PF00394">
    <property type="entry name" value="Cu-oxidase"/>
    <property type="match status" value="1"/>
</dbReference>
<dbReference type="GO" id="GO:0046274">
    <property type="term" value="P:lignin catabolic process"/>
    <property type="evidence" value="ECO:0007669"/>
    <property type="project" value="UniProtKB-KW"/>
</dbReference>
<keyword evidence="10 13" id="KW-0186">Copper</keyword>
<dbReference type="InterPro" id="IPR002355">
    <property type="entry name" value="Cu_oxidase_Cu_BS"/>
</dbReference>
<dbReference type="InterPro" id="IPR033138">
    <property type="entry name" value="Cu_oxidase_CS"/>
</dbReference>
<proteinExistence type="inferred from homology"/>
<comment type="function">
    <text evidence="13">Lignin degradation and detoxification of lignin-derived products.</text>
</comment>
<keyword evidence="9 13" id="KW-0560">Oxidoreductase</keyword>
<keyword evidence="5 13" id="KW-0052">Apoplast</keyword>
<dbReference type="InterPro" id="IPR017761">
    <property type="entry name" value="Laccase"/>
</dbReference>
<evidence type="ECO:0000256" key="3">
    <source>
        <dbReference type="ARBA" id="ARBA00010609"/>
    </source>
</evidence>
<accession>A0AA88A0V4</accession>
<comment type="subcellular location">
    <subcellularLocation>
        <location evidence="2 13">Secreted</location>
        <location evidence="2 13">Extracellular space</location>
        <location evidence="2 13">Apoplast</location>
    </subcellularLocation>
</comment>
<protein>
    <recommendedName>
        <fullName evidence="4 13">Laccase</fullName>
        <ecNumber evidence="4 13">1.10.3.2</ecNumber>
    </recommendedName>
    <alternativeName>
        <fullName evidence="13">Benzenediol:oxygen oxidoreductase</fullName>
    </alternativeName>
    <alternativeName>
        <fullName evidence="13">Diphenol oxidase</fullName>
    </alternativeName>
    <alternativeName>
        <fullName evidence="13">Urishiol oxidase</fullName>
    </alternativeName>
</protein>